<keyword evidence="12" id="KW-1185">Reference proteome</keyword>
<evidence type="ECO:0000259" key="10">
    <source>
        <dbReference type="PROSITE" id="PS00906"/>
    </source>
</evidence>
<dbReference type="PROSITE" id="PS00906">
    <property type="entry name" value="UROD_1"/>
    <property type="match status" value="1"/>
</dbReference>
<dbReference type="Proteomes" id="UP000602745">
    <property type="component" value="Unassembled WGS sequence"/>
</dbReference>
<dbReference type="GO" id="GO:0004853">
    <property type="term" value="F:uroporphyrinogen decarboxylase activity"/>
    <property type="evidence" value="ECO:0007669"/>
    <property type="project" value="UniProtKB-UniRule"/>
</dbReference>
<evidence type="ECO:0000256" key="1">
    <source>
        <dbReference type="ARBA" id="ARBA00004804"/>
    </source>
</evidence>
<evidence type="ECO:0000256" key="3">
    <source>
        <dbReference type="ARBA" id="ARBA00012288"/>
    </source>
</evidence>
<keyword evidence="4 7" id="KW-0210">Decarboxylase</keyword>
<dbReference type="EC" id="4.1.1.37" evidence="3 7"/>
<feature type="binding site" evidence="7">
    <location>
        <position position="203"/>
    </location>
    <ligand>
        <name>substrate</name>
    </ligand>
</feature>
<comment type="similarity">
    <text evidence="2 7 9">Belongs to the uroporphyrinogen decarboxylase family.</text>
</comment>
<dbReference type="InterPro" id="IPR000257">
    <property type="entry name" value="Uroporphyrinogen_deCOase"/>
</dbReference>
<proteinExistence type="inferred from homology"/>
<dbReference type="InterPro" id="IPR006361">
    <property type="entry name" value="Uroporphyrinogen_deCO2ase_HemE"/>
</dbReference>
<keyword evidence="6 7" id="KW-0627">Porphyrin biosynthesis</keyword>
<dbReference type="InterPro" id="IPR038071">
    <property type="entry name" value="UROD/MetE-like_sf"/>
</dbReference>
<dbReference type="EMBL" id="BMCP01000001">
    <property type="protein sequence ID" value="GGE28825.1"/>
    <property type="molecule type" value="Genomic_DNA"/>
</dbReference>
<comment type="subunit">
    <text evidence="7">Homodimer.</text>
</comment>
<name>A0A8J2VKE0_9RHOB</name>
<evidence type="ECO:0000313" key="11">
    <source>
        <dbReference type="EMBL" id="GGE28825.1"/>
    </source>
</evidence>
<dbReference type="RefSeq" id="WP_188407867.1">
    <property type="nucleotide sequence ID" value="NZ_BMCP01000001.1"/>
</dbReference>
<dbReference type="GO" id="GO:0019353">
    <property type="term" value="P:protoporphyrinogen IX biosynthetic process from glutamate"/>
    <property type="evidence" value="ECO:0007669"/>
    <property type="project" value="TreeGrafter"/>
</dbReference>
<dbReference type="Gene3D" id="3.20.20.210">
    <property type="match status" value="1"/>
</dbReference>
<reference evidence="11" key="2">
    <citation type="submission" date="2020-09" db="EMBL/GenBank/DDBJ databases">
        <authorList>
            <person name="Sun Q."/>
            <person name="Sedlacek I."/>
        </authorList>
    </citation>
    <scope>NUCLEOTIDE SEQUENCE</scope>
    <source>
        <strain evidence="11">CCM 7684</strain>
    </source>
</reference>
<dbReference type="UniPathway" id="UPA00251">
    <property type="reaction ID" value="UER00321"/>
</dbReference>
<dbReference type="GO" id="GO:0005829">
    <property type="term" value="C:cytosol"/>
    <property type="evidence" value="ECO:0007669"/>
    <property type="project" value="TreeGrafter"/>
</dbReference>
<feature type="binding site" evidence="7">
    <location>
        <position position="318"/>
    </location>
    <ligand>
        <name>substrate</name>
    </ligand>
</feature>
<dbReference type="PANTHER" id="PTHR21091:SF169">
    <property type="entry name" value="UROPORPHYRINOGEN DECARBOXYLASE"/>
    <property type="match status" value="1"/>
</dbReference>
<protein>
    <recommendedName>
        <fullName evidence="3 7">Uroporphyrinogen decarboxylase</fullName>
        <shortName evidence="7">UPD</shortName>
        <shortName evidence="7">URO-D</shortName>
        <ecNumber evidence="3 7">4.1.1.37</ecNumber>
    </recommendedName>
</protein>
<evidence type="ECO:0000256" key="9">
    <source>
        <dbReference type="RuleBase" id="RU004169"/>
    </source>
</evidence>
<dbReference type="NCBIfam" id="TIGR01464">
    <property type="entry name" value="hemE"/>
    <property type="match status" value="1"/>
</dbReference>
<comment type="catalytic activity">
    <reaction evidence="7 8">
        <text>uroporphyrinogen III + 4 H(+) = coproporphyrinogen III + 4 CO2</text>
        <dbReference type="Rhea" id="RHEA:19865"/>
        <dbReference type="ChEBI" id="CHEBI:15378"/>
        <dbReference type="ChEBI" id="CHEBI:16526"/>
        <dbReference type="ChEBI" id="CHEBI:57308"/>
        <dbReference type="ChEBI" id="CHEBI:57309"/>
        <dbReference type="EC" id="4.1.1.37"/>
    </reaction>
</comment>
<comment type="subcellular location">
    <subcellularLocation>
        <location evidence="7">Cytoplasm</location>
    </subcellularLocation>
</comment>
<feature type="domain" description="Uroporphyrinogen decarboxylase (URO-D)" evidence="10">
    <location>
        <begin position="19"/>
        <end position="28"/>
    </location>
</feature>
<accession>A0A8J2VKE0</accession>
<organism evidence="11 12">
    <name type="scientific">Agaricicola taiwanensis</name>
    <dbReference type="NCBI Taxonomy" id="591372"/>
    <lineage>
        <taxon>Bacteria</taxon>
        <taxon>Pseudomonadati</taxon>
        <taxon>Pseudomonadota</taxon>
        <taxon>Alphaproteobacteria</taxon>
        <taxon>Rhodobacterales</taxon>
        <taxon>Paracoccaceae</taxon>
        <taxon>Agaricicola</taxon>
    </lineage>
</organism>
<dbReference type="AlphaFoldDB" id="A0A8J2VKE0"/>
<feature type="site" description="Transition state stabilizer" evidence="7">
    <location>
        <position position="74"/>
    </location>
</feature>
<evidence type="ECO:0000256" key="2">
    <source>
        <dbReference type="ARBA" id="ARBA00009935"/>
    </source>
</evidence>
<comment type="caution">
    <text evidence="11">The sequence shown here is derived from an EMBL/GenBank/DDBJ whole genome shotgun (WGS) entry which is preliminary data.</text>
</comment>
<feature type="binding site" evidence="7">
    <location>
        <position position="74"/>
    </location>
    <ligand>
        <name>substrate</name>
    </ligand>
</feature>
<dbReference type="SUPFAM" id="SSF51726">
    <property type="entry name" value="UROD/MetE-like"/>
    <property type="match status" value="1"/>
</dbReference>
<evidence type="ECO:0000256" key="4">
    <source>
        <dbReference type="ARBA" id="ARBA00022793"/>
    </source>
</evidence>
<evidence type="ECO:0000256" key="5">
    <source>
        <dbReference type="ARBA" id="ARBA00023239"/>
    </source>
</evidence>
<evidence type="ECO:0000256" key="6">
    <source>
        <dbReference type="ARBA" id="ARBA00023244"/>
    </source>
</evidence>
<comment type="pathway">
    <text evidence="1 7 8">Porphyrin-containing compound metabolism; protoporphyrin-IX biosynthesis; coproporphyrinogen-III from 5-aminolevulinate: step 4/4.</text>
</comment>
<gene>
    <name evidence="7 11" type="primary">hemE</name>
    <name evidence="11" type="ORF">GCM10007276_02460</name>
</gene>
<evidence type="ECO:0000256" key="7">
    <source>
        <dbReference type="HAMAP-Rule" id="MF_00218"/>
    </source>
</evidence>
<dbReference type="HAMAP" id="MF_00218">
    <property type="entry name" value="URO_D"/>
    <property type="match status" value="1"/>
</dbReference>
<sequence>MADKPLLQTLRGEITATPPIWFMRQAGRYLPEYRAVRSEAGSFLDLCYAPDKAAEVTLQPIRRFHFDAAILFADILLVPQALGQDLSFVENEGPRLDPVQSREDILRLSEDLDLSRLGRVYETVSRVKEGLPPGVALIGFCGAPWTVATYMVSGGKDRLPALLWARRDPEGFGLLVDRLVAASIDYLSGQIVAGAEVVQIFDSWAGELPPDLFAAFCVAPMRAITAAVKERHPGVPVIAFARGAGTRTASTLSIGADGLGLDTGEDPRVVRQLVGPRIALQGNLDPLALLVGGTALDRAVDAVCDAMEGSPYVFNLGHGIRPDTPPDNVARAIARVRNREP</sequence>
<evidence type="ECO:0000313" key="12">
    <source>
        <dbReference type="Proteomes" id="UP000602745"/>
    </source>
</evidence>
<dbReference type="CDD" id="cd00717">
    <property type="entry name" value="URO-D"/>
    <property type="match status" value="1"/>
</dbReference>
<comment type="caution">
    <text evidence="7">Lacks conserved residue(s) required for the propagation of feature annotation.</text>
</comment>
<feature type="binding site" evidence="7">
    <location>
        <position position="150"/>
    </location>
    <ligand>
        <name>substrate</name>
    </ligand>
</feature>
<evidence type="ECO:0000256" key="8">
    <source>
        <dbReference type="RuleBase" id="RU000554"/>
    </source>
</evidence>
<comment type="function">
    <text evidence="7">Catalyzes the decarboxylation of four acetate groups of uroporphyrinogen-III to yield coproporphyrinogen-III.</text>
</comment>
<keyword evidence="5 7" id="KW-0456">Lyase</keyword>
<reference evidence="11" key="1">
    <citation type="journal article" date="2014" name="Int. J. Syst. Evol. Microbiol.">
        <title>Complete genome sequence of Corynebacterium casei LMG S-19264T (=DSM 44701T), isolated from a smear-ripened cheese.</title>
        <authorList>
            <consortium name="US DOE Joint Genome Institute (JGI-PGF)"/>
            <person name="Walter F."/>
            <person name="Albersmeier A."/>
            <person name="Kalinowski J."/>
            <person name="Ruckert C."/>
        </authorList>
    </citation>
    <scope>NUCLEOTIDE SEQUENCE</scope>
    <source>
        <strain evidence="11">CCM 7684</strain>
    </source>
</reference>
<dbReference type="PANTHER" id="PTHR21091">
    <property type="entry name" value="METHYLTETRAHYDROFOLATE:HOMOCYSTEINE METHYLTRANSFERASE RELATED"/>
    <property type="match status" value="1"/>
</dbReference>
<dbReference type="Pfam" id="PF01208">
    <property type="entry name" value="URO-D"/>
    <property type="match status" value="1"/>
</dbReference>
<keyword evidence="7" id="KW-0963">Cytoplasm</keyword>
<feature type="binding site" evidence="7">
    <location>
        <begin position="24"/>
        <end position="28"/>
    </location>
    <ligand>
        <name>substrate</name>
    </ligand>
</feature>